<comment type="caution">
    <text evidence="4">The sequence shown here is derived from an EMBL/GenBank/DDBJ whole genome shotgun (WGS) entry which is preliminary data.</text>
</comment>
<evidence type="ECO:0000313" key="5">
    <source>
        <dbReference type="Proteomes" id="UP000736672"/>
    </source>
</evidence>
<dbReference type="SUPFAM" id="SSF51735">
    <property type="entry name" value="NAD(P)-binding Rossmann-fold domains"/>
    <property type="match status" value="1"/>
</dbReference>
<dbReference type="AlphaFoldDB" id="A0A9P9GPI2"/>
<evidence type="ECO:0000256" key="3">
    <source>
        <dbReference type="ARBA" id="ARBA00023002"/>
    </source>
</evidence>
<comment type="similarity">
    <text evidence="1">Belongs to the short-chain dehydrogenases/reductases (SDR) family.</text>
</comment>
<gene>
    <name evidence="4" type="ORF">B0J15DRAFT_515657</name>
</gene>
<protein>
    <recommendedName>
        <fullName evidence="6">NAD(P)-binding protein</fullName>
    </recommendedName>
</protein>
<dbReference type="GO" id="GO:0016491">
    <property type="term" value="F:oxidoreductase activity"/>
    <property type="evidence" value="ECO:0007669"/>
    <property type="project" value="UniProtKB-KW"/>
</dbReference>
<dbReference type="Proteomes" id="UP000736672">
    <property type="component" value="Unassembled WGS sequence"/>
</dbReference>
<dbReference type="EMBL" id="JAGTJS010000019">
    <property type="protein sequence ID" value="KAH7242896.1"/>
    <property type="molecule type" value="Genomic_DNA"/>
</dbReference>
<dbReference type="PANTHER" id="PTHR43544:SF7">
    <property type="entry name" value="NADB-LER2"/>
    <property type="match status" value="1"/>
</dbReference>
<evidence type="ECO:0000256" key="2">
    <source>
        <dbReference type="ARBA" id="ARBA00022857"/>
    </source>
</evidence>
<dbReference type="Pfam" id="PF00106">
    <property type="entry name" value="adh_short"/>
    <property type="match status" value="1"/>
</dbReference>
<evidence type="ECO:0000256" key="1">
    <source>
        <dbReference type="ARBA" id="ARBA00006484"/>
    </source>
</evidence>
<proteinExistence type="inferred from homology"/>
<dbReference type="PANTHER" id="PTHR43544">
    <property type="entry name" value="SHORT-CHAIN DEHYDROGENASE/REDUCTASE"/>
    <property type="match status" value="1"/>
</dbReference>
<dbReference type="GO" id="GO:0005737">
    <property type="term" value="C:cytoplasm"/>
    <property type="evidence" value="ECO:0007669"/>
    <property type="project" value="TreeGrafter"/>
</dbReference>
<accession>A0A9P9GPI2</accession>
<name>A0A9P9GPI2_FUSSL</name>
<reference evidence="4" key="1">
    <citation type="journal article" date="2021" name="Nat. Commun.">
        <title>Genetic determinants of endophytism in the Arabidopsis root mycobiome.</title>
        <authorList>
            <person name="Mesny F."/>
            <person name="Miyauchi S."/>
            <person name="Thiergart T."/>
            <person name="Pickel B."/>
            <person name="Atanasova L."/>
            <person name="Karlsson M."/>
            <person name="Huettel B."/>
            <person name="Barry K.W."/>
            <person name="Haridas S."/>
            <person name="Chen C."/>
            <person name="Bauer D."/>
            <person name="Andreopoulos W."/>
            <person name="Pangilinan J."/>
            <person name="LaButti K."/>
            <person name="Riley R."/>
            <person name="Lipzen A."/>
            <person name="Clum A."/>
            <person name="Drula E."/>
            <person name="Henrissat B."/>
            <person name="Kohler A."/>
            <person name="Grigoriev I.V."/>
            <person name="Martin F.M."/>
            <person name="Hacquard S."/>
        </authorList>
    </citation>
    <scope>NUCLEOTIDE SEQUENCE</scope>
    <source>
        <strain evidence="4">FSSC 5 MPI-SDFR-AT-0091</strain>
    </source>
</reference>
<evidence type="ECO:0000313" key="4">
    <source>
        <dbReference type="EMBL" id="KAH7242896.1"/>
    </source>
</evidence>
<dbReference type="InterPro" id="IPR051468">
    <property type="entry name" value="Fungal_SecMetab_SDRs"/>
</dbReference>
<keyword evidence="5" id="KW-1185">Reference proteome</keyword>
<keyword evidence="3" id="KW-0560">Oxidoreductase</keyword>
<dbReference type="InterPro" id="IPR002347">
    <property type="entry name" value="SDR_fam"/>
</dbReference>
<sequence length="271" mass="28836">MASNFVCLITGANRCLYYPPIMSYGSNISLIGLGKGLVAHYLSLPHTTVIAGVRDPAHETAKSLSKLPRGEGSRPVVEKIDAGLNDSIHEAIRRISSSEDIQALDLVISNAGVGEITGPLAETSLKVLQTYVQVNAHAPLELFKSTLSLLRKAVQPKFLVITSVGGSFQLMNTTLPTAAYGASKALANYFVKWLSNEHQDVVVWAMHPGFVATDMGNSAVEGLAKLGIDLGSLKATSVEETTDSITGLVSNATHENTHGKFLGPDGKELPW</sequence>
<organism evidence="4 5">
    <name type="scientific">Fusarium solani</name>
    <name type="common">Filamentous fungus</name>
    <dbReference type="NCBI Taxonomy" id="169388"/>
    <lineage>
        <taxon>Eukaryota</taxon>
        <taxon>Fungi</taxon>
        <taxon>Dikarya</taxon>
        <taxon>Ascomycota</taxon>
        <taxon>Pezizomycotina</taxon>
        <taxon>Sordariomycetes</taxon>
        <taxon>Hypocreomycetidae</taxon>
        <taxon>Hypocreales</taxon>
        <taxon>Nectriaceae</taxon>
        <taxon>Fusarium</taxon>
        <taxon>Fusarium solani species complex</taxon>
    </lineage>
</organism>
<dbReference type="OrthoDB" id="9876299at2759"/>
<dbReference type="InterPro" id="IPR036291">
    <property type="entry name" value="NAD(P)-bd_dom_sf"/>
</dbReference>
<evidence type="ECO:0008006" key="6">
    <source>
        <dbReference type="Google" id="ProtNLM"/>
    </source>
</evidence>
<keyword evidence="2" id="KW-0521">NADP</keyword>
<dbReference type="Gene3D" id="3.40.50.720">
    <property type="entry name" value="NAD(P)-binding Rossmann-like Domain"/>
    <property type="match status" value="1"/>
</dbReference>